<dbReference type="RefSeq" id="XP_005355674.1">
    <property type="nucleotide sequence ID" value="XM_005355617.3"/>
</dbReference>
<comment type="subunit">
    <text evidence="8">Component of the SHOC2-MRAS-PP1c (SMP) complex consisting of SHOC2, GTP-bound M-Ras/MRAS and the catalytic subunit of protein phosphatase 1 (either PPP1CA, PPP1CB or PPP1CC). SHOC2 and PP1c preferably bind M-Ras/MRAS, but they also bind K-Ras/KRAS, N-Ras/NRAS and H-Ras/HRAS; these interactions are GTP-dependent and both SHOC2 and PP1c are required to form a stable complex. Interacts with PP1c in the absence of Ras GTPases. Interacts with M-Ras/MRAS and RAF1. Interacts with ERBIN; disrupts the interaction with RAF1 and Ras, preventing the activation of the Ras signaling pathway. Interacts with LZTR1.</text>
</comment>
<keyword evidence="11" id="KW-1185">Reference proteome</keyword>
<evidence type="ECO:0000256" key="6">
    <source>
        <dbReference type="ARBA" id="ARBA00032455"/>
    </source>
</evidence>
<evidence type="ECO:0000313" key="11">
    <source>
        <dbReference type="Proteomes" id="UP000694915"/>
    </source>
</evidence>
<keyword evidence="2" id="KW-0677">Repeat</keyword>
<evidence type="ECO:0000256" key="4">
    <source>
        <dbReference type="ARBA" id="ARBA00029588"/>
    </source>
</evidence>
<dbReference type="RefSeq" id="XP_013204741.1">
    <property type="nucleotide sequence ID" value="XM_013349287.2"/>
</dbReference>
<evidence type="ECO:0000256" key="1">
    <source>
        <dbReference type="ARBA" id="ARBA00022614"/>
    </source>
</evidence>
<dbReference type="Proteomes" id="UP000694915">
    <property type="component" value="Chromosome 17"/>
</dbReference>
<dbReference type="SUPFAM" id="SSF52058">
    <property type="entry name" value="L domain-like"/>
    <property type="match status" value="1"/>
</dbReference>
<evidence type="ECO:0000256" key="8">
    <source>
        <dbReference type="ARBA" id="ARBA00049999"/>
    </source>
</evidence>
<comment type="function">
    <text evidence="7">Core component of the SHOC2-MRAS-PP1c (SMP) holophosphatase complex that regulates activation of the MAPK pathway. Acts as a scaffolding protein in the SMP complex. The SMP complex specifically dephosphorylates the inhibitory phosphorylation at 'Ser-259' of RAF1 kinase, 'Ser-365' of BRAF kinase and 'Ser-214' of ARAF kinase, stimulating their kinase activities. The SMP complex enhances the dephosphorylation activity and substrate specificity of PP1c.</text>
</comment>
<protein>
    <recommendedName>
        <fullName evidence="3">Leucine-rich repeat protein SHOC-2</fullName>
    </recommendedName>
    <alternativeName>
        <fullName evidence="6">Protein soc-2 homolog</fullName>
    </alternativeName>
    <alternativeName>
        <fullName evidence="4 5">protein Sur-8 homolog</fullName>
    </alternativeName>
</protein>
<dbReference type="InterPro" id="IPR003591">
    <property type="entry name" value="Leu-rich_rpt_typical-subtyp"/>
</dbReference>
<reference evidence="12 13" key="1">
    <citation type="submission" date="2025-05" db="UniProtKB">
        <authorList>
            <consortium name="RefSeq"/>
        </authorList>
    </citation>
    <scope>IDENTIFICATION</scope>
</reference>
<feature type="region of interest" description="Disordered" evidence="9">
    <location>
        <begin position="215"/>
        <end position="236"/>
    </location>
</feature>
<evidence type="ECO:0000256" key="2">
    <source>
        <dbReference type="ARBA" id="ARBA00022737"/>
    </source>
</evidence>
<evidence type="ECO:0000313" key="12">
    <source>
        <dbReference type="RefSeq" id="XP_005355674.1"/>
    </source>
</evidence>
<dbReference type="SMART" id="SM00369">
    <property type="entry name" value="LRR_TYP"/>
    <property type="match status" value="3"/>
</dbReference>
<dbReference type="InterPro" id="IPR032675">
    <property type="entry name" value="LRR_dom_sf"/>
</dbReference>
<dbReference type="PROSITE" id="PS51450">
    <property type="entry name" value="LRR"/>
    <property type="match status" value="2"/>
</dbReference>
<keyword evidence="1" id="KW-0433">Leucine-rich repeat</keyword>
<feature type="compositionally biased region" description="Basic and acidic residues" evidence="9">
    <location>
        <begin position="45"/>
        <end position="63"/>
    </location>
</feature>
<dbReference type="InterPro" id="IPR050216">
    <property type="entry name" value="LRR_domain-containing"/>
</dbReference>
<evidence type="ECO:0000256" key="7">
    <source>
        <dbReference type="ARBA" id="ARBA00049970"/>
    </source>
</evidence>
<dbReference type="InterPro" id="IPR001611">
    <property type="entry name" value="Leu-rich_rpt"/>
</dbReference>
<name>A0ABM1AML4_MICOH</name>
<dbReference type="Gene3D" id="3.80.10.10">
    <property type="entry name" value="Ribonuclease Inhibitor"/>
    <property type="match status" value="1"/>
</dbReference>
<feature type="domain" description="Disease resistance R13L4/SHOC-2-like LRR" evidence="10">
    <location>
        <begin position="362"/>
        <end position="438"/>
    </location>
</feature>
<proteinExistence type="predicted"/>
<evidence type="ECO:0000256" key="5">
    <source>
        <dbReference type="ARBA" id="ARBA00029998"/>
    </source>
</evidence>
<feature type="compositionally biased region" description="Low complexity" evidence="9">
    <location>
        <begin position="66"/>
        <end position="75"/>
    </location>
</feature>
<dbReference type="InterPro" id="IPR055414">
    <property type="entry name" value="LRR_R13L4/SHOC2-like"/>
</dbReference>
<evidence type="ECO:0000256" key="9">
    <source>
        <dbReference type="SAM" id="MobiDB-lite"/>
    </source>
</evidence>
<gene>
    <name evidence="12 13" type="primary">Lrrc63</name>
</gene>
<feature type="compositionally biased region" description="Low complexity" evidence="9">
    <location>
        <begin position="219"/>
        <end position="233"/>
    </location>
</feature>
<evidence type="ECO:0000259" key="10">
    <source>
        <dbReference type="Pfam" id="PF23598"/>
    </source>
</evidence>
<dbReference type="PANTHER" id="PTHR48051:SF54">
    <property type="entry name" value="LEUCINE-RICH REPEAT-CONTAINING PROTEIN"/>
    <property type="match status" value="1"/>
</dbReference>
<sequence length="613" mass="70259">MNRTDCHSLATQLHPLLLRRPLPPKLPSLPLSKKRVLTATPNGSEKTHVKLPHDESASVKSDHGASQSQRPISIQSISLDHDRKACERVVNILPRKRGARPFTHWKIPHSAAGSIFVPSCLSASSRVFRKKLRQIRRARKAKKKEEKRDAIFPDKSDKPFRNTLILTNQFSKPLPPSYSRHIISKLKVPRAEPHPVPKLPKSPYYTQELTLPRSKSQTLLSPVPSSSSILPEPRWSERPPRPFAKVSRLVLNIATLPAARTLPTPVLPRRPPRQMVIETVADSGKVEAPRQPDALIRTARKVDPEAHVLRGEGFKTTAATRYETVMAMSSLAIITCQLYGRNALNLKGFFLLHCPDLTPIAFQLIYLNLSFNDLSQFPMEILQLKNLQVLKLRNNPIREIPFEIQQLKYLRNFSIAFNLIKELPVGLFNLAYLEELDISYNEIYNIPNEIQRLRSLEKLIVDGNYMTSFPPGILRLNLTKLQFDNTFTSCHFWSEYCWNNPPQLTHICAFFIVKNNLHKVYDFIPKRAQRCLRITSRCDWCHGPKFGEGFRIIRSCDMFGSTQIPIMFFVCSSPCYLEIRETSFVLEGFPCRRIALNTDWVKESRASDVTFYL</sequence>
<organism evidence="11 13">
    <name type="scientific">Microtus ochrogaster</name>
    <name type="common">Prairie vole</name>
    <dbReference type="NCBI Taxonomy" id="79684"/>
    <lineage>
        <taxon>Eukaryota</taxon>
        <taxon>Metazoa</taxon>
        <taxon>Chordata</taxon>
        <taxon>Craniata</taxon>
        <taxon>Vertebrata</taxon>
        <taxon>Euteleostomi</taxon>
        <taxon>Mammalia</taxon>
        <taxon>Eutheria</taxon>
        <taxon>Euarchontoglires</taxon>
        <taxon>Glires</taxon>
        <taxon>Rodentia</taxon>
        <taxon>Myomorpha</taxon>
        <taxon>Muroidea</taxon>
        <taxon>Cricetidae</taxon>
        <taxon>Arvicolinae</taxon>
        <taxon>Microtus</taxon>
    </lineage>
</organism>
<feature type="region of interest" description="Disordered" evidence="9">
    <location>
        <begin position="22"/>
        <end position="75"/>
    </location>
</feature>
<evidence type="ECO:0000256" key="3">
    <source>
        <dbReference type="ARBA" id="ARBA00023907"/>
    </source>
</evidence>
<evidence type="ECO:0000313" key="13">
    <source>
        <dbReference type="RefSeq" id="XP_013204741.1"/>
    </source>
</evidence>
<dbReference type="PANTHER" id="PTHR48051">
    <property type="match status" value="1"/>
</dbReference>
<dbReference type="Pfam" id="PF23598">
    <property type="entry name" value="LRR_14"/>
    <property type="match status" value="1"/>
</dbReference>
<accession>A0ABM1AML4</accession>
<dbReference type="GeneID" id="101986951"/>